<proteinExistence type="predicted"/>
<accession>A0A087LWJ1</accession>
<feature type="domain" description="NADPH-dependent FMN reductase-like" evidence="1">
    <location>
        <begin position="5"/>
        <end position="149"/>
    </location>
</feature>
<evidence type="ECO:0000313" key="3">
    <source>
        <dbReference type="Proteomes" id="UP000028981"/>
    </source>
</evidence>
<dbReference type="Gene3D" id="3.40.50.360">
    <property type="match status" value="1"/>
</dbReference>
<evidence type="ECO:0000259" key="1">
    <source>
        <dbReference type="Pfam" id="PF03358"/>
    </source>
</evidence>
<dbReference type="PANTHER" id="PTHR30543:SF21">
    <property type="entry name" value="NAD(P)H-DEPENDENT FMN REDUCTASE LOT6"/>
    <property type="match status" value="1"/>
</dbReference>
<reference evidence="2 3" key="1">
    <citation type="submission" date="2014-08" db="EMBL/GenBank/DDBJ databases">
        <authorList>
            <person name="Hassan Y.I."/>
            <person name="Lepp D."/>
            <person name="Zhou T."/>
        </authorList>
    </citation>
    <scope>NUCLEOTIDE SEQUENCE [LARGE SCALE GENOMIC DNA]</scope>
    <source>
        <strain evidence="2 3">IFO13584</strain>
    </source>
</reference>
<dbReference type="InterPro" id="IPR029039">
    <property type="entry name" value="Flavoprotein-like_sf"/>
</dbReference>
<protein>
    <submittedName>
        <fullName evidence="2">FMN reductase</fullName>
    </submittedName>
</protein>
<dbReference type="PANTHER" id="PTHR30543">
    <property type="entry name" value="CHROMATE REDUCTASE"/>
    <property type="match status" value="1"/>
</dbReference>
<gene>
    <name evidence="2" type="ORF">JP75_23640</name>
</gene>
<keyword evidence="3" id="KW-1185">Reference proteome</keyword>
<sequence>MSNRPRIGIVISTTRAARFADKPTQWLKALAEARSDIDVEIVDLRDYPMPFFDEAVSPLYGAPSSNPAAQAWAAKMAELDGYVFVTAEYNHSIPAVLKNALDYAYPEYNRKPAAFLGYGGVGAARAVEQLRLILAELQVATLKHTVHINANELLPLMKAEKDFVDFPYLADAATTMLDQLVWWAGALKTARAT</sequence>
<evidence type="ECO:0000313" key="2">
    <source>
        <dbReference type="EMBL" id="KFL28994.1"/>
    </source>
</evidence>
<dbReference type="Proteomes" id="UP000028981">
    <property type="component" value="Unassembled WGS sequence"/>
</dbReference>
<dbReference type="GO" id="GO:0016491">
    <property type="term" value="F:oxidoreductase activity"/>
    <property type="evidence" value="ECO:0007669"/>
    <property type="project" value="InterPro"/>
</dbReference>
<name>A0A087LWJ1_9HYPH</name>
<dbReference type="EMBL" id="JQGC01000033">
    <property type="protein sequence ID" value="KFL28994.1"/>
    <property type="molecule type" value="Genomic_DNA"/>
</dbReference>
<dbReference type="GO" id="GO:0005829">
    <property type="term" value="C:cytosol"/>
    <property type="evidence" value="ECO:0007669"/>
    <property type="project" value="TreeGrafter"/>
</dbReference>
<dbReference type="InterPro" id="IPR005025">
    <property type="entry name" value="FMN_Rdtase-like_dom"/>
</dbReference>
<dbReference type="OrthoDB" id="9812295at2"/>
<dbReference type="STRING" id="46914.JP75_23640"/>
<organism evidence="2 3">
    <name type="scientific">Devosia riboflavina</name>
    <dbReference type="NCBI Taxonomy" id="46914"/>
    <lineage>
        <taxon>Bacteria</taxon>
        <taxon>Pseudomonadati</taxon>
        <taxon>Pseudomonadota</taxon>
        <taxon>Alphaproteobacteria</taxon>
        <taxon>Hyphomicrobiales</taxon>
        <taxon>Devosiaceae</taxon>
        <taxon>Devosia</taxon>
    </lineage>
</organism>
<dbReference type="RefSeq" id="WP_035087238.1">
    <property type="nucleotide sequence ID" value="NZ_JQGC01000033.1"/>
</dbReference>
<dbReference type="SUPFAM" id="SSF52218">
    <property type="entry name" value="Flavoproteins"/>
    <property type="match status" value="1"/>
</dbReference>
<comment type="caution">
    <text evidence="2">The sequence shown here is derived from an EMBL/GenBank/DDBJ whole genome shotgun (WGS) entry which is preliminary data.</text>
</comment>
<dbReference type="GO" id="GO:0010181">
    <property type="term" value="F:FMN binding"/>
    <property type="evidence" value="ECO:0007669"/>
    <property type="project" value="TreeGrafter"/>
</dbReference>
<dbReference type="Pfam" id="PF03358">
    <property type="entry name" value="FMN_red"/>
    <property type="match status" value="1"/>
</dbReference>
<dbReference type="InterPro" id="IPR050712">
    <property type="entry name" value="NAD(P)H-dep_reductase"/>
</dbReference>
<dbReference type="AlphaFoldDB" id="A0A087LWJ1"/>